<dbReference type="SUPFAM" id="SSF57850">
    <property type="entry name" value="RING/U-box"/>
    <property type="match status" value="4"/>
</dbReference>
<keyword evidence="1" id="KW-0863">Zinc-finger</keyword>
<evidence type="ECO:0000313" key="4">
    <source>
        <dbReference type="EMBL" id="CAI3976028.1"/>
    </source>
</evidence>
<comment type="caution">
    <text evidence="4">The sequence shown here is derived from an EMBL/GenBank/DDBJ whole genome shotgun (WGS) entry which is preliminary data.</text>
</comment>
<evidence type="ECO:0000259" key="3">
    <source>
        <dbReference type="PROSITE" id="PS50089"/>
    </source>
</evidence>
<keyword evidence="7" id="KW-1185">Reference proteome</keyword>
<feature type="domain" description="RING-type" evidence="3">
    <location>
        <begin position="1561"/>
        <end position="1597"/>
    </location>
</feature>
<keyword evidence="1" id="KW-0479">Metal-binding</keyword>
<organism evidence="4">
    <name type="scientific">Cladocopium goreaui</name>
    <dbReference type="NCBI Taxonomy" id="2562237"/>
    <lineage>
        <taxon>Eukaryota</taxon>
        <taxon>Sar</taxon>
        <taxon>Alveolata</taxon>
        <taxon>Dinophyceae</taxon>
        <taxon>Suessiales</taxon>
        <taxon>Symbiodiniaceae</taxon>
        <taxon>Cladocopium</taxon>
    </lineage>
</organism>
<dbReference type="InterPro" id="IPR001841">
    <property type="entry name" value="Znf_RING"/>
</dbReference>
<evidence type="ECO:0000313" key="6">
    <source>
        <dbReference type="EMBL" id="CAL4763340.1"/>
    </source>
</evidence>
<gene>
    <name evidence="4" type="ORF">C1SCF055_LOCUS4287</name>
</gene>
<evidence type="ECO:0000256" key="1">
    <source>
        <dbReference type="PROSITE-ProRule" id="PRU00175"/>
    </source>
</evidence>
<feature type="domain" description="RING-type" evidence="3">
    <location>
        <begin position="490"/>
        <end position="526"/>
    </location>
</feature>
<reference evidence="4" key="1">
    <citation type="submission" date="2022-10" db="EMBL/GenBank/DDBJ databases">
        <authorList>
            <person name="Chen Y."/>
            <person name="Dougan E. K."/>
            <person name="Chan C."/>
            <person name="Rhodes N."/>
            <person name="Thang M."/>
        </authorList>
    </citation>
    <scope>NUCLEOTIDE SEQUENCE</scope>
</reference>
<proteinExistence type="predicted"/>
<dbReference type="SMART" id="SM00184">
    <property type="entry name" value="RING"/>
    <property type="match status" value="4"/>
</dbReference>
<evidence type="ECO:0000256" key="2">
    <source>
        <dbReference type="SAM" id="Coils"/>
    </source>
</evidence>
<dbReference type="EMBL" id="CAMXCT010000238">
    <property type="protein sequence ID" value="CAI3976028.1"/>
    <property type="molecule type" value="Genomic_DNA"/>
</dbReference>
<dbReference type="EMBL" id="CAMXCT020000238">
    <property type="protein sequence ID" value="CAL1129403.1"/>
    <property type="molecule type" value="Genomic_DNA"/>
</dbReference>
<dbReference type="InterPro" id="IPR013083">
    <property type="entry name" value="Znf_RING/FYVE/PHD"/>
</dbReference>
<dbReference type="CDD" id="cd16449">
    <property type="entry name" value="RING-HC"/>
    <property type="match status" value="1"/>
</dbReference>
<feature type="coiled-coil region" evidence="2">
    <location>
        <begin position="1107"/>
        <end position="1134"/>
    </location>
</feature>
<evidence type="ECO:0000313" key="7">
    <source>
        <dbReference type="Proteomes" id="UP001152797"/>
    </source>
</evidence>
<name>A0A9P1BPC4_9DINO</name>
<dbReference type="PANTHER" id="PTHR14879">
    <property type="entry name" value="CASPASE REGULATOR, RING FINGER DOMAIN-CONTAINING"/>
    <property type="match status" value="1"/>
</dbReference>
<dbReference type="EMBL" id="CAMXCT030000238">
    <property type="protein sequence ID" value="CAL4763340.1"/>
    <property type="molecule type" value="Genomic_DNA"/>
</dbReference>
<keyword evidence="1" id="KW-0862">Zinc</keyword>
<reference evidence="5" key="2">
    <citation type="submission" date="2024-04" db="EMBL/GenBank/DDBJ databases">
        <authorList>
            <person name="Chen Y."/>
            <person name="Shah S."/>
            <person name="Dougan E. K."/>
            <person name="Thang M."/>
            <person name="Chan C."/>
        </authorList>
    </citation>
    <scope>NUCLEOTIDE SEQUENCE [LARGE SCALE GENOMIC DNA]</scope>
</reference>
<keyword evidence="2" id="KW-0175">Coiled coil</keyword>
<dbReference type="Pfam" id="PF13920">
    <property type="entry name" value="zf-C3HC4_3"/>
    <property type="match status" value="2"/>
</dbReference>
<dbReference type="PANTHER" id="PTHR14879:SF5">
    <property type="entry name" value="RING-TYPE DOMAIN-CONTAINING PROTEIN"/>
    <property type="match status" value="1"/>
</dbReference>
<dbReference type="Gene3D" id="3.30.40.10">
    <property type="entry name" value="Zinc/RING finger domain, C3HC4 (zinc finger)"/>
    <property type="match status" value="4"/>
</dbReference>
<dbReference type="Proteomes" id="UP001152797">
    <property type="component" value="Unassembled WGS sequence"/>
</dbReference>
<dbReference type="InterPro" id="IPR051728">
    <property type="entry name" value="RING-FYVE_E3_ubiquitin-ligase"/>
</dbReference>
<dbReference type="Pfam" id="PF14447">
    <property type="entry name" value="Prok-RING_4"/>
    <property type="match status" value="1"/>
</dbReference>
<dbReference type="PROSITE" id="PS50089">
    <property type="entry name" value="ZF_RING_2"/>
    <property type="match status" value="3"/>
</dbReference>
<dbReference type="OrthoDB" id="10017393at2759"/>
<feature type="domain" description="RING-type" evidence="3">
    <location>
        <begin position="926"/>
        <end position="962"/>
    </location>
</feature>
<evidence type="ECO:0000313" key="5">
    <source>
        <dbReference type="EMBL" id="CAL1129403.1"/>
    </source>
</evidence>
<dbReference type="GO" id="GO:0008270">
    <property type="term" value="F:zinc ion binding"/>
    <property type="evidence" value="ECO:0007669"/>
    <property type="project" value="UniProtKB-KW"/>
</dbReference>
<protein>
    <submittedName>
        <fullName evidence="6">ERAD-associated E3 ubiquitin-protein ligase DOA10</fullName>
    </submittedName>
</protein>
<sequence>MLVVHVREASKKDAAWFCASQPLLCFYHSRLLPAENLRVEFGGDIWDGDDGVDDDFVTSGPDPSLFAITARKTVTLQQAYDAETQRLLQVWVTEIKEKFIQKCQAAADQRQFSCRMDVNRPDHLSSRDVREDLLQQHLQGILAELGFRHGAVSPFFWKQVPRRRGYAWVRCTRLTANWDADAPSAAPKLSDSELFLAHFRATLEGYRLEEESRFRKVMSVAHRWRNGVKVDDATSTSPPPSSTCATCPICWQHGPAVVLMPCGHVLCRYCHFTKNFLIEFCALGLEELRKLSEGAGEEVDAGAEKLGGRVEFKARLEIHAIFCALIWPSQFDVEIGGSSPRVDLMQLCHRCKGLLRPFFLSLLHCMAFAQRLAKNLNTYAAETHRLIEKRFADVREHFMERCEAASKNGESCDWCDYSFDRLAERRDYDEDVVKRKLEEHLADLGFQTLSVRSANKIDYLQVTASWSADAGSSRKKKHSSRPSGGTSVTCPICHEHRPAVVLVPCGHVVCRDCHCGQQLRQCPMCRAAIKSTSRGLFMDCPLNFNLDALCFLVLPHSERAWLGPSQSFLSIRVDAQKRCSTLAAVSACERRRKGASATGIDAYREELRLRCALIAAFCMAFAQQLGRSLRAYAVETQRLMAKDVADVRNEFMWLCEAASKAGESRCCHEYDFSLLAERKDCRQDMVKEKLEENLADLDFQTLSVSRLWPLHGLNLVGCATHLAGFGGLLLVRGLQPTDDGKERTLVYVPLESPRHCGTSADLAMLARNLTSDQSQTFAGSLWLKHLVQLEVKPGEAGSPTIFAIAAQTVNLQQAYDVETQQMTQQWVAETREKFIQECQTASQQRQFSSRTWVTSPGHLIQRGVPPDLLRQQLQGVLVDLGFQDGSVSAFLHSRGTYMTAKWAAEDATSTSPERSPKAASGTCVTCPICHEHGPAVALVPCGHVLCRDCHRSKQLRQCPMCRKAPGLGGLNLLILLDERILRQEEDRLMDRPQATGWHEGAATLGSVWALVTNPTLLKSRLGATADDGLGWPGRKVSKFRRSPPLMFGAKAGEASKEIGLDQWVTEEKETATSPISRCICLLQRRRGFGSPDWHDMDHLSLSVMSFVQQLGRNVVRAQQRYDMERQQYEAETQRLLQLWVAEIKEKFMAECVEASHKRHLSCTMVVGHPDHLAARGTGGDLLNQLWGILAELGFQDGNVAPFAKRALRPDSSYCALLTGKWTAEDATSTSPQQSPAARGGTCVTCGPGALWPRGVPRVPRLSEAAAVPHVPGGDRIDQSWAFHGLSILSPDSCLLRTFGWSLVETFGESGAAQETKNMWSQMCVKKLTQEPLQWRALSPVDLETPIRNVFIAIMARWRRCALERLDVPWSQQHLKDVQRVPANGSTLHCKGKLDLTRLAGHSGGIRGSFGQFQQRRSQLGRNVVQAQQRYEIERQQYEAETQRLLQLWVAKIKEKFMAQCEAASHRRELRCAMQVDYPRDLGYRDSVDRSRLQQQLQEVLVELGFQDGNVSAFGRRQVPCPPSGYKRVCQATMSANWAADDSTSTGQERSPKASGGTCVTCPICHEHRPAVVLMPCGHVVCRDCHRCQQLRQCPMCRKVITSASQGLFMD</sequence>
<accession>A0A9P1BPC4</accession>